<dbReference type="InterPro" id="IPR004437">
    <property type="entry name" value="ParB/RepB/Spo0J"/>
</dbReference>
<dbReference type="InterPro" id="IPR003115">
    <property type="entry name" value="ParB_N"/>
</dbReference>
<comment type="caution">
    <text evidence="4">The sequence shown here is derived from an EMBL/GenBank/DDBJ whole genome shotgun (WGS) entry which is preliminary data.</text>
</comment>
<dbReference type="Pfam" id="PF02195">
    <property type="entry name" value="ParB_N"/>
    <property type="match status" value="1"/>
</dbReference>
<name>A0A1Q9ACY9_9HYPH</name>
<feature type="region of interest" description="Disordered" evidence="2">
    <location>
        <begin position="29"/>
        <end position="64"/>
    </location>
</feature>
<comment type="similarity">
    <text evidence="1">Belongs to the ParB family.</text>
</comment>
<dbReference type="Gene3D" id="1.10.10.2830">
    <property type="match status" value="1"/>
</dbReference>
<sequence length="362" mass="38395">MAVNRKDALRSLFSGGALKPADLQPLADAAGETAPQTTQPHDTPLTAVNPSTDKPVLSAPAPRSASGAVKAMGLSLGAMTREAEEARHLRQALAEGERVVLLDAGLIDGSFVTDRLADGESGDPDFEALVKSLEESGQQVPILVRPHPVSQGRFQTAYGHRRLAALRRLDRKVKAIIRPLTDDELVLAQGKENAERRNLSFIERAVFAKTLVQRGFARKLAGDALGIDKTELSRLIQVAESVPDALARAIGPAPKAGRNRWMALAAKLGDDTACGLALTTAESEAARRLDSDGRFAAVLKALEEPSEGETGEALLDGEGRAMARLSRGRTLRIAFSPSLSAEQLAEITDAVAALVAERLKTG</sequence>
<evidence type="ECO:0000259" key="3">
    <source>
        <dbReference type="SMART" id="SM00470"/>
    </source>
</evidence>
<evidence type="ECO:0000256" key="2">
    <source>
        <dbReference type="SAM" id="MobiDB-lite"/>
    </source>
</evidence>
<evidence type="ECO:0000313" key="4">
    <source>
        <dbReference type="EMBL" id="OLP52786.1"/>
    </source>
</evidence>
<dbReference type="OrthoDB" id="7908920at2"/>
<proteinExistence type="inferred from homology"/>
<accession>A0A1Q9ACY9</accession>
<dbReference type="STRING" id="1672749.BJF92_07315"/>
<feature type="compositionally biased region" description="Polar residues" evidence="2">
    <location>
        <begin position="34"/>
        <end position="52"/>
    </location>
</feature>
<evidence type="ECO:0000313" key="6">
    <source>
        <dbReference type="Proteomes" id="UP000186143"/>
    </source>
</evidence>
<dbReference type="EMBL" id="MSPX01000004">
    <property type="protein sequence ID" value="OQP87244.1"/>
    <property type="molecule type" value="Genomic_DNA"/>
</dbReference>
<dbReference type="NCBIfam" id="TIGR03454">
    <property type="entry name" value="partition_RepB"/>
    <property type="match status" value="1"/>
</dbReference>
<dbReference type="AlphaFoldDB" id="A0A1Q9ACY9"/>
<feature type="domain" description="ParB-like N-terminal" evidence="3">
    <location>
        <begin position="100"/>
        <end position="194"/>
    </location>
</feature>
<keyword evidence="7" id="KW-1185">Reference proteome</keyword>
<dbReference type="EMBL" id="MKIO01000042">
    <property type="protein sequence ID" value="OLP52786.1"/>
    <property type="molecule type" value="Genomic_DNA"/>
</dbReference>
<evidence type="ECO:0000313" key="5">
    <source>
        <dbReference type="EMBL" id="OQP87244.1"/>
    </source>
</evidence>
<reference evidence="5 7" key="3">
    <citation type="journal article" date="2017" name="Antonie Van Leeuwenhoek">
        <title>Rhizobium rhizosphaerae sp. nov., a novel species isolated from rice rhizosphere.</title>
        <authorList>
            <person name="Zhao J.J."/>
            <person name="Zhang J."/>
            <person name="Zhang R.J."/>
            <person name="Zhang C.W."/>
            <person name="Yin H.Q."/>
            <person name="Zhang X.X."/>
        </authorList>
    </citation>
    <scope>NUCLEOTIDE SEQUENCE [LARGE SCALE GENOMIC DNA]</scope>
    <source>
        <strain evidence="5 7">RD15</strain>
    </source>
</reference>
<dbReference type="NCBIfam" id="TIGR00180">
    <property type="entry name" value="parB_part"/>
    <property type="match status" value="1"/>
</dbReference>
<dbReference type="SUPFAM" id="SSF109709">
    <property type="entry name" value="KorB DNA-binding domain-like"/>
    <property type="match status" value="1"/>
</dbReference>
<dbReference type="SUPFAM" id="SSF110849">
    <property type="entry name" value="ParB/Sulfiredoxin"/>
    <property type="match status" value="1"/>
</dbReference>
<dbReference type="InterPro" id="IPR050336">
    <property type="entry name" value="Chromosome_partition/occlusion"/>
</dbReference>
<organism evidence="4 6">
    <name type="scientific">Xaviernesmea rhizosphaerae</name>
    <dbReference type="NCBI Taxonomy" id="1672749"/>
    <lineage>
        <taxon>Bacteria</taxon>
        <taxon>Pseudomonadati</taxon>
        <taxon>Pseudomonadota</taxon>
        <taxon>Alphaproteobacteria</taxon>
        <taxon>Hyphomicrobiales</taxon>
        <taxon>Rhizobiaceae</taxon>
        <taxon>Rhizobium/Agrobacterium group</taxon>
        <taxon>Xaviernesmea</taxon>
    </lineage>
</organism>
<dbReference type="GO" id="GO:0005694">
    <property type="term" value="C:chromosome"/>
    <property type="evidence" value="ECO:0007669"/>
    <property type="project" value="TreeGrafter"/>
</dbReference>
<protein>
    <submittedName>
        <fullName evidence="4">Plasmid partitioning protein RepB</fullName>
    </submittedName>
</protein>
<dbReference type="RefSeq" id="WP_075637061.1">
    <property type="nucleotide sequence ID" value="NZ_MKIO01000042.1"/>
</dbReference>
<dbReference type="InterPro" id="IPR017819">
    <property type="entry name" value="Plasmid_partition_RepB"/>
</dbReference>
<reference evidence="5" key="2">
    <citation type="submission" date="2016-12" db="EMBL/GenBank/DDBJ databases">
        <authorList>
            <person name="Zhang X."/>
            <person name="Zhao J."/>
        </authorList>
    </citation>
    <scope>NUCLEOTIDE SEQUENCE</scope>
    <source>
        <strain evidence="5">RD15</strain>
    </source>
</reference>
<dbReference type="SMART" id="SM00470">
    <property type="entry name" value="ParB"/>
    <property type="match status" value="1"/>
</dbReference>
<reference evidence="4 6" key="1">
    <citation type="submission" date="2016-09" db="EMBL/GenBank/DDBJ databases">
        <title>Rhizobium sp. nov., a novel species isolated from the rice rhizosphere.</title>
        <authorList>
            <person name="Zhao J."/>
            <person name="Zhang X."/>
        </authorList>
    </citation>
    <scope>NUCLEOTIDE SEQUENCE [LARGE SCALE GENOMIC DNA]</scope>
    <source>
        <strain evidence="4 6">MH17</strain>
    </source>
</reference>
<dbReference type="Pfam" id="PF07506">
    <property type="entry name" value="RepB"/>
    <property type="match status" value="1"/>
</dbReference>
<dbReference type="PANTHER" id="PTHR33375:SF1">
    <property type="entry name" value="CHROMOSOME-PARTITIONING PROTEIN PARB-RELATED"/>
    <property type="match status" value="1"/>
</dbReference>
<dbReference type="GO" id="GO:0007059">
    <property type="term" value="P:chromosome segregation"/>
    <property type="evidence" value="ECO:0007669"/>
    <property type="project" value="TreeGrafter"/>
</dbReference>
<dbReference type="InterPro" id="IPR037972">
    <property type="entry name" value="RepB_N"/>
</dbReference>
<dbReference type="Proteomes" id="UP000192652">
    <property type="component" value="Unassembled WGS sequence"/>
</dbReference>
<dbReference type="Proteomes" id="UP000186143">
    <property type="component" value="Unassembled WGS sequence"/>
</dbReference>
<evidence type="ECO:0000256" key="1">
    <source>
        <dbReference type="ARBA" id="ARBA00006295"/>
    </source>
</evidence>
<dbReference type="Gene3D" id="3.90.1530.30">
    <property type="match status" value="1"/>
</dbReference>
<dbReference type="InterPro" id="IPR036086">
    <property type="entry name" value="ParB/Sulfiredoxin_sf"/>
</dbReference>
<gene>
    <name evidence="4" type="ORF">BJF92_07315</name>
    <name evidence="5" type="ORF">BTR14_07470</name>
</gene>
<dbReference type="GO" id="GO:0003677">
    <property type="term" value="F:DNA binding"/>
    <property type="evidence" value="ECO:0007669"/>
    <property type="project" value="InterPro"/>
</dbReference>
<dbReference type="PANTHER" id="PTHR33375">
    <property type="entry name" value="CHROMOSOME-PARTITIONING PROTEIN PARB-RELATED"/>
    <property type="match status" value="1"/>
</dbReference>
<dbReference type="CDD" id="cd16405">
    <property type="entry name" value="RepB_like_N"/>
    <property type="match status" value="1"/>
</dbReference>
<dbReference type="InterPro" id="IPR011111">
    <property type="entry name" value="Plasmid_RepB"/>
</dbReference>
<evidence type="ECO:0000313" key="7">
    <source>
        <dbReference type="Proteomes" id="UP000192652"/>
    </source>
</evidence>